<dbReference type="Proteomes" id="UP000632222">
    <property type="component" value="Unassembled WGS sequence"/>
</dbReference>
<protein>
    <submittedName>
        <fullName evidence="3">Phosphoesterase</fullName>
    </submittedName>
</protein>
<dbReference type="EMBL" id="BMOD01000002">
    <property type="protein sequence ID" value="GGJ23272.1"/>
    <property type="molecule type" value="Genomic_DNA"/>
</dbReference>
<dbReference type="Pfam" id="PF01368">
    <property type="entry name" value="DHH"/>
    <property type="match status" value="1"/>
</dbReference>
<feature type="domain" description="DDH" evidence="1">
    <location>
        <begin position="42"/>
        <end position="181"/>
    </location>
</feature>
<dbReference type="InterPro" id="IPR051319">
    <property type="entry name" value="Oligoribo/pAp-PDE_c-di-AMP_PDE"/>
</dbReference>
<dbReference type="SUPFAM" id="SSF64182">
    <property type="entry name" value="DHH phosphoesterases"/>
    <property type="match status" value="1"/>
</dbReference>
<dbReference type="InterPro" id="IPR001667">
    <property type="entry name" value="DDH_dom"/>
</dbReference>
<dbReference type="Gene3D" id="3.10.310.30">
    <property type="match status" value="1"/>
</dbReference>
<feature type="domain" description="DHHA1" evidence="2">
    <location>
        <begin position="257"/>
        <end position="341"/>
    </location>
</feature>
<evidence type="ECO:0000259" key="1">
    <source>
        <dbReference type="Pfam" id="PF01368"/>
    </source>
</evidence>
<dbReference type="Gene3D" id="3.90.1640.10">
    <property type="entry name" value="inorganic pyrophosphatase (n-terminal core)"/>
    <property type="match status" value="1"/>
</dbReference>
<sequence>MYGQNRKRYTATMNKALNESNSDYQQTLQEIADFFKQNTLPVFIASHVDPDGDAIGSCLGLQRALKKLGKTAQTYASMPQYLQFLAGPDEVLPPISHLPEDVIVVVLDVDNNDTRRVEGLQLEGFPGFTINIDHHGTNKRNSNLNLVCPSQAATAQIITDLVELMGVECDEGIANPLLTGIITDTGSFKFSNTTPEVLMAASRLIAGGADVSFVNESLAQHPRRYYQLLVLVLQSMRYELNDLCVTAHVSSAMLESVGASWEDVESYVGMIRSAQGTELAIMFKDYGTHIKISARSRGKASAQNIAIACGGGGHYAAAGATLQMPFEEAYARVIDEARKELERVELA</sequence>
<comment type="caution">
    <text evidence="3">The sequence shown here is derived from an EMBL/GenBank/DDBJ whole genome shotgun (WGS) entry which is preliminary data.</text>
</comment>
<dbReference type="InterPro" id="IPR003156">
    <property type="entry name" value="DHHA1_dom"/>
</dbReference>
<dbReference type="Pfam" id="PF02272">
    <property type="entry name" value="DHHA1"/>
    <property type="match status" value="1"/>
</dbReference>
<reference evidence="4" key="1">
    <citation type="journal article" date="2019" name="Int. J. Syst. Evol. Microbiol.">
        <title>The Global Catalogue of Microorganisms (GCM) 10K type strain sequencing project: providing services to taxonomists for standard genome sequencing and annotation.</title>
        <authorList>
            <consortium name="The Broad Institute Genomics Platform"/>
            <consortium name="The Broad Institute Genome Sequencing Center for Infectious Disease"/>
            <person name="Wu L."/>
            <person name="Ma J."/>
        </authorList>
    </citation>
    <scope>NUCLEOTIDE SEQUENCE [LARGE SCALE GENOMIC DNA]</scope>
    <source>
        <strain evidence="4">JCM 14370</strain>
    </source>
</reference>
<dbReference type="PANTHER" id="PTHR47618">
    <property type="entry name" value="BIFUNCTIONAL OLIGORIBONUCLEASE AND PAP PHOSPHATASE NRNA"/>
    <property type="match status" value="1"/>
</dbReference>
<proteinExistence type="predicted"/>
<keyword evidence="4" id="KW-1185">Reference proteome</keyword>
<name>A0ABQ2CUW4_9DEIO</name>
<evidence type="ECO:0000313" key="3">
    <source>
        <dbReference type="EMBL" id="GGJ23272.1"/>
    </source>
</evidence>
<organism evidence="3 4">
    <name type="scientific">Deinococcus roseus</name>
    <dbReference type="NCBI Taxonomy" id="392414"/>
    <lineage>
        <taxon>Bacteria</taxon>
        <taxon>Thermotogati</taxon>
        <taxon>Deinococcota</taxon>
        <taxon>Deinococci</taxon>
        <taxon>Deinococcales</taxon>
        <taxon>Deinococcaceae</taxon>
        <taxon>Deinococcus</taxon>
    </lineage>
</organism>
<accession>A0ABQ2CUW4</accession>
<evidence type="ECO:0000259" key="2">
    <source>
        <dbReference type="Pfam" id="PF02272"/>
    </source>
</evidence>
<evidence type="ECO:0000313" key="4">
    <source>
        <dbReference type="Proteomes" id="UP000632222"/>
    </source>
</evidence>
<gene>
    <name evidence="3" type="ORF">GCM10008938_06820</name>
</gene>
<dbReference type="InterPro" id="IPR038763">
    <property type="entry name" value="DHH_sf"/>
</dbReference>
<dbReference type="PANTHER" id="PTHR47618:SF1">
    <property type="entry name" value="BIFUNCTIONAL OLIGORIBONUCLEASE AND PAP PHOSPHATASE NRNA"/>
    <property type="match status" value="1"/>
</dbReference>